<reference evidence="10 11" key="1">
    <citation type="journal article" date="2013" name="Nature">
        <title>Insights into bilaterian evolution from three spiralian genomes.</title>
        <authorList>
            <person name="Simakov O."/>
            <person name="Marletaz F."/>
            <person name="Cho S.J."/>
            <person name="Edsinger-Gonzales E."/>
            <person name="Havlak P."/>
            <person name="Hellsten U."/>
            <person name="Kuo D.H."/>
            <person name="Larsson T."/>
            <person name="Lv J."/>
            <person name="Arendt D."/>
            <person name="Savage R."/>
            <person name="Osoegawa K."/>
            <person name="de Jong P."/>
            <person name="Grimwood J."/>
            <person name="Chapman J.A."/>
            <person name="Shapiro H."/>
            <person name="Aerts A."/>
            <person name="Otillar R.P."/>
            <person name="Terry A.Y."/>
            <person name="Boore J.L."/>
            <person name="Grigoriev I.V."/>
            <person name="Lindberg D.R."/>
            <person name="Seaver E.C."/>
            <person name="Weisblat D.A."/>
            <person name="Putnam N.H."/>
            <person name="Rokhsar D.S."/>
        </authorList>
    </citation>
    <scope>NUCLEOTIDE SEQUENCE [LARGE SCALE GENOMIC DNA]</scope>
</reference>
<dbReference type="RefSeq" id="XP_009058160.1">
    <property type="nucleotide sequence ID" value="XM_009059912.1"/>
</dbReference>
<dbReference type="InterPro" id="IPR051180">
    <property type="entry name" value="IKK"/>
</dbReference>
<dbReference type="GO" id="GO:0006950">
    <property type="term" value="P:response to stress"/>
    <property type="evidence" value="ECO:0007669"/>
    <property type="project" value="UniProtKB-ARBA"/>
</dbReference>
<evidence type="ECO:0000256" key="6">
    <source>
        <dbReference type="ARBA" id="ARBA00022777"/>
    </source>
</evidence>
<protein>
    <recommendedName>
        <fullName evidence="9">Protein kinase domain-containing protein</fullName>
    </recommendedName>
</protein>
<keyword evidence="11" id="KW-1185">Reference proteome</keyword>
<dbReference type="Proteomes" id="UP000030746">
    <property type="component" value="Unassembled WGS sequence"/>
</dbReference>
<keyword evidence="2" id="KW-0963">Cytoplasm</keyword>
<dbReference type="OrthoDB" id="10013850at2759"/>
<dbReference type="PANTHER" id="PTHR22969:SF15">
    <property type="entry name" value="FI05319P"/>
    <property type="match status" value="1"/>
</dbReference>
<dbReference type="STRING" id="225164.V4A460"/>
<dbReference type="GO" id="GO:0005737">
    <property type="term" value="C:cytoplasm"/>
    <property type="evidence" value="ECO:0007669"/>
    <property type="project" value="UniProtKB-SubCell"/>
</dbReference>
<evidence type="ECO:0000256" key="4">
    <source>
        <dbReference type="ARBA" id="ARBA00022679"/>
    </source>
</evidence>
<dbReference type="EMBL" id="KB202283">
    <property type="protein sequence ID" value="ESO91472.1"/>
    <property type="molecule type" value="Genomic_DNA"/>
</dbReference>
<dbReference type="Gene3D" id="3.30.200.20">
    <property type="entry name" value="Phosphorylase Kinase, domain 1"/>
    <property type="match status" value="1"/>
</dbReference>
<dbReference type="FunFam" id="1.10.510.10:FF:000100">
    <property type="entry name" value="inhibitor of nuclear factor kappa-B kinase subunit epsilon"/>
    <property type="match status" value="1"/>
</dbReference>
<evidence type="ECO:0000313" key="11">
    <source>
        <dbReference type="Proteomes" id="UP000030746"/>
    </source>
</evidence>
<dbReference type="CTD" id="20229978"/>
<evidence type="ECO:0000256" key="7">
    <source>
        <dbReference type="ARBA" id="ARBA00022840"/>
    </source>
</evidence>
<evidence type="ECO:0000256" key="1">
    <source>
        <dbReference type="ARBA" id="ARBA00004496"/>
    </source>
</evidence>
<gene>
    <name evidence="10" type="ORF">LOTGIDRAFT_105441</name>
</gene>
<dbReference type="GeneID" id="20229978"/>
<dbReference type="AlphaFoldDB" id="V4A460"/>
<evidence type="ECO:0000256" key="2">
    <source>
        <dbReference type="ARBA" id="ARBA00022490"/>
    </source>
</evidence>
<proteinExistence type="predicted"/>
<dbReference type="FunFam" id="3.30.200.20:FF:000106">
    <property type="entry name" value="serine/threonine-protein kinase TBK1 isoform X1"/>
    <property type="match status" value="1"/>
</dbReference>
<dbReference type="InterPro" id="IPR041087">
    <property type="entry name" value="TBK1_ULD"/>
</dbReference>
<dbReference type="InterPro" id="IPR000719">
    <property type="entry name" value="Prot_kinase_dom"/>
</dbReference>
<dbReference type="GO" id="GO:0004674">
    <property type="term" value="F:protein serine/threonine kinase activity"/>
    <property type="evidence" value="ECO:0007669"/>
    <property type="project" value="UniProtKB-KW"/>
</dbReference>
<organism evidence="10 11">
    <name type="scientific">Lottia gigantea</name>
    <name type="common">Giant owl limpet</name>
    <dbReference type="NCBI Taxonomy" id="225164"/>
    <lineage>
        <taxon>Eukaryota</taxon>
        <taxon>Metazoa</taxon>
        <taxon>Spiralia</taxon>
        <taxon>Lophotrochozoa</taxon>
        <taxon>Mollusca</taxon>
        <taxon>Gastropoda</taxon>
        <taxon>Patellogastropoda</taxon>
        <taxon>Lottioidea</taxon>
        <taxon>Lottiidae</taxon>
        <taxon>Lottia</taxon>
    </lineage>
</organism>
<accession>V4A460</accession>
<keyword evidence="7 8" id="KW-0067">ATP-binding</keyword>
<dbReference type="InterPro" id="IPR017441">
    <property type="entry name" value="Protein_kinase_ATP_BS"/>
</dbReference>
<feature type="binding site" evidence="8">
    <location>
        <position position="41"/>
    </location>
    <ligand>
        <name>ATP</name>
        <dbReference type="ChEBI" id="CHEBI:30616"/>
    </ligand>
</feature>
<comment type="subcellular location">
    <subcellularLocation>
        <location evidence="1">Cytoplasm</location>
    </subcellularLocation>
</comment>
<dbReference type="SUPFAM" id="SSF56112">
    <property type="entry name" value="Protein kinase-like (PK-like)"/>
    <property type="match status" value="1"/>
</dbReference>
<dbReference type="Pfam" id="PF00069">
    <property type="entry name" value="Pkinase"/>
    <property type="match status" value="1"/>
</dbReference>
<dbReference type="InterPro" id="IPR011009">
    <property type="entry name" value="Kinase-like_dom_sf"/>
</dbReference>
<dbReference type="Gene3D" id="1.10.510.10">
    <property type="entry name" value="Transferase(Phosphotransferase) domain 1"/>
    <property type="match status" value="1"/>
</dbReference>
<keyword evidence="6" id="KW-0418">Kinase</keyword>
<sequence length="445" mass="51315">MTTTKGSKNYVWDTQDSLGHGATSMVYQGRCKKTFDLVAVKVFNPASYNRPISIQMREFDVMKKLNHKNIVKLLSIEEENHTYNKVIVMEYCPYGSLFSMLEEPQNAFGIAEEEVLLVLQHVARGMKHLRDNAVVHRDVKPGNILRCKDPDGRSVYKLTDFGAARELEDEEHFVSLYGTEEYLHPHIYERAVLRRSNSKLFDASVDLWSIGVTYYHMATGSLPFRPFGGRRNKELMHEIVSKKERGVISGVQSVENGAIQWSQTLPNTCQISSGLKMFLVPLLAALLEIKAEEIWPFEKYFETVDTICNKCIVDLFCPMQSRYIKIYLDPEEKLCSLQECVAMETKIKQENQVLLIDSQPLELMIDESLPIKNYPDYITYFNPILVFNKENKFSPYPDPVYIGESLPHPSIHPYLTCVHSTGYNFQQIVFNLDLWRCIQYGFLVI</sequence>
<dbReference type="HOGENOM" id="CLU_000288_101_0_1"/>
<dbReference type="OMA" id="FFECATD"/>
<dbReference type="KEGG" id="lgi:LOTGIDRAFT_105441"/>
<dbReference type="Pfam" id="PF18396">
    <property type="entry name" value="TBK1_ULD"/>
    <property type="match status" value="1"/>
</dbReference>
<dbReference type="SMART" id="SM00220">
    <property type="entry name" value="S_TKc"/>
    <property type="match status" value="1"/>
</dbReference>
<keyword evidence="5 8" id="KW-0547">Nucleotide-binding</keyword>
<keyword evidence="4" id="KW-0808">Transferase</keyword>
<feature type="domain" description="Protein kinase" evidence="9">
    <location>
        <begin position="12"/>
        <end position="307"/>
    </location>
</feature>
<evidence type="ECO:0000256" key="8">
    <source>
        <dbReference type="PROSITE-ProRule" id="PRU10141"/>
    </source>
</evidence>
<evidence type="ECO:0000256" key="5">
    <source>
        <dbReference type="ARBA" id="ARBA00022741"/>
    </source>
</evidence>
<dbReference type="GO" id="GO:0005524">
    <property type="term" value="F:ATP binding"/>
    <property type="evidence" value="ECO:0007669"/>
    <property type="project" value="UniProtKB-UniRule"/>
</dbReference>
<dbReference type="PROSITE" id="PS50011">
    <property type="entry name" value="PROTEIN_KINASE_DOM"/>
    <property type="match status" value="1"/>
</dbReference>
<dbReference type="PROSITE" id="PS00107">
    <property type="entry name" value="PROTEIN_KINASE_ATP"/>
    <property type="match status" value="1"/>
</dbReference>
<dbReference type="GO" id="GO:0045089">
    <property type="term" value="P:positive regulation of innate immune response"/>
    <property type="evidence" value="ECO:0007669"/>
    <property type="project" value="UniProtKB-ARBA"/>
</dbReference>
<keyword evidence="3" id="KW-0723">Serine/threonine-protein kinase</keyword>
<dbReference type="PANTHER" id="PTHR22969">
    <property type="entry name" value="IKB KINASE"/>
    <property type="match status" value="1"/>
</dbReference>
<dbReference type="GO" id="GO:0009967">
    <property type="term" value="P:positive regulation of signal transduction"/>
    <property type="evidence" value="ECO:0007669"/>
    <property type="project" value="UniProtKB-ARBA"/>
</dbReference>
<dbReference type="Gene3D" id="3.10.20.90">
    <property type="entry name" value="Phosphatidylinositol 3-kinase Catalytic Subunit, Chain A, domain 1"/>
    <property type="match status" value="1"/>
</dbReference>
<name>V4A460_LOTGI</name>
<evidence type="ECO:0000259" key="9">
    <source>
        <dbReference type="PROSITE" id="PS50011"/>
    </source>
</evidence>
<dbReference type="GO" id="GO:0010628">
    <property type="term" value="P:positive regulation of gene expression"/>
    <property type="evidence" value="ECO:0007669"/>
    <property type="project" value="UniProtKB-ARBA"/>
</dbReference>
<evidence type="ECO:0000313" key="10">
    <source>
        <dbReference type="EMBL" id="ESO91472.1"/>
    </source>
</evidence>
<evidence type="ECO:0000256" key="3">
    <source>
        <dbReference type="ARBA" id="ARBA00022527"/>
    </source>
</evidence>